<protein>
    <recommendedName>
        <fullName evidence="5">DUF3035 domain-containing protein</fullName>
    </recommendedName>
</protein>
<reference evidence="3 4" key="1">
    <citation type="submission" date="2023-08" db="EMBL/GenBank/DDBJ databases">
        <title>genomic of G39.</title>
        <authorList>
            <person name="Wang Y."/>
        </authorList>
    </citation>
    <scope>NUCLEOTIDE SEQUENCE [LARGE SCALE GENOMIC DNA]</scope>
    <source>
        <strain evidence="3 4">G39</strain>
    </source>
</reference>
<sequence>MTSGPNINLARTGFAVALLGVVLGGMLTGEAIGETPMLQKRGHEFALPQTPAPEVSRTASRNTPDHYPLVTPEGTIPVAELAFHGRLRDQRLEWFDQGDTTRLDADYENFFDEAEVDALASGPAVRREPIEQRKLRAPSPTRRSTTAGAVIVEPLAGTLEVEPIEDTPEPVSIDIPENKKGDL</sequence>
<feature type="region of interest" description="Disordered" evidence="1">
    <location>
        <begin position="122"/>
        <end position="183"/>
    </location>
</feature>
<organism evidence="3 4">
    <name type="scientific">Qipengyuania profundimaris</name>
    <dbReference type="NCBI Taxonomy" id="3067652"/>
    <lineage>
        <taxon>Bacteria</taxon>
        <taxon>Pseudomonadati</taxon>
        <taxon>Pseudomonadota</taxon>
        <taxon>Alphaproteobacteria</taxon>
        <taxon>Sphingomonadales</taxon>
        <taxon>Erythrobacteraceae</taxon>
        <taxon>Qipengyuania</taxon>
    </lineage>
</organism>
<gene>
    <name evidence="3" type="ORF">Q9K02_13300</name>
</gene>
<evidence type="ECO:0000256" key="1">
    <source>
        <dbReference type="SAM" id="MobiDB-lite"/>
    </source>
</evidence>
<feature type="compositionally biased region" description="Basic and acidic residues" evidence="1">
    <location>
        <begin position="125"/>
        <end position="134"/>
    </location>
</feature>
<evidence type="ECO:0000256" key="2">
    <source>
        <dbReference type="SAM" id="Phobius"/>
    </source>
</evidence>
<keyword evidence="2" id="KW-0472">Membrane</keyword>
<proteinExistence type="predicted"/>
<dbReference type="RefSeq" id="WP_305933329.1">
    <property type="nucleotide sequence ID" value="NZ_JAVAIM010000001.1"/>
</dbReference>
<evidence type="ECO:0000313" key="3">
    <source>
        <dbReference type="EMBL" id="MDP4576113.1"/>
    </source>
</evidence>
<feature type="transmembrane region" description="Helical" evidence="2">
    <location>
        <begin position="12"/>
        <end position="32"/>
    </location>
</feature>
<keyword evidence="2" id="KW-0812">Transmembrane</keyword>
<keyword evidence="2" id="KW-1133">Transmembrane helix</keyword>
<name>A0ABT9HSJ4_9SPHN</name>
<dbReference type="EMBL" id="JAVAIM010000001">
    <property type="protein sequence ID" value="MDP4576113.1"/>
    <property type="molecule type" value="Genomic_DNA"/>
</dbReference>
<evidence type="ECO:0008006" key="5">
    <source>
        <dbReference type="Google" id="ProtNLM"/>
    </source>
</evidence>
<comment type="caution">
    <text evidence="3">The sequence shown here is derived from an EMBL/GenBank/DDBJ whole genome shotgun (WGS) entry which is preliminary data.</text>
</comment>
<evidence type="ECO:0000313" key="4">
    <source>
        <dbReference type="Proteomes" id="UP001240639"/>
    </source>
</evidence>
<dbReference type="Proteomes" id="UP001240639">
    <property type="component" value="Unassembled WGS sequence"/>
</dbReference>
<accession>A0ABT9HSJ4</accession>
<keyword evidence="4" id="KW-1185">Reference proteome</keyword>